<evidence type="ECO:0000256" key="3">
    <source>
        <dbReference type="ARBA" id="ARBA00022989"/>
    </source>
</evidence>
<dbReference type="Proteomes" id="UP000191672">
    <property type="component" value="Unassembled WGS sequence"/>
</dbReference>
<evidence type="ECO:0000313" key="7">
    <source>
        <dbReference type="Proteomes" id="UP000191672"/>
    </source>
</evidence>
<organism evidence="6 7">
    <name type="scientific">Penicillium antarcticum</name>
    <dbReference type="NCBI Taxonomy" id="416450"/>
    <lineage>
        <taxon>Eukaryota</taxon>
        <taxon>Fungi</taxon>
        <taxon>Dikarya</taxon>
        <taxon>Ascomycota</taxon>
        <taxon>Pezizomycotina</taxon>
        <taxon>Eurotiomycetes</taxon>
        <taxon>Eurotiomycetidae</taxon>
        <taxon>Eurotiales</taxon>
        <taxon>Aspergillaceae</taxon>
        <taxon>Penicillium</taxon>
    </lineage>
</organism>
<keyword evidence="2 5" id="KW-0812">Transmembrane</keyword>
<dbReference type="PANTHER" id="PTHR31465">
    <property type="entry name" value="PROTEIN RTA1-RELATED"/>
    <property type="match status" value="1"/>
</dbReference>
<evidence type="ECO:0000313" key="6">
    <source>
        <dbReference type="EMBL" id="OQD90791.1"/>
    </source>
</evidence>
<gene>
    <name evidence="6" type="ORF">PENANT_c001G10822</name>
</gene>
<reference evidence="7" key="1">
    <citation type="journal article" date="2017" name="Nat. Microbiol.">
        <title>Global analysis of biosynthetic gene clusters reveals vast potential of secondary metabolite production in Penicillium species.</title>
        <authorList>
            <person name="Nielsen J.C."/>
            <person name="Grijseels S."/>
            <person name="Prigent S."/>
            <person name="Ji B."/>
            <person name="Dainat J."/>
            <person name="Nielsen K.F."/>
            <person name="Frisvad J.C."/>
            <person name="Workman M."/>
            <person name="Nielsen J."/>
        </authorList>
    </citation>
    <scope>NUCLEOTIDE SEQUENCE [LARGE SCALE GENOMIC DNA]</scope>
    <source>
        <strain evidence="7">IBT 31811</strain>
    </source>
</reference>
<feature type="transmembrane region" description="Helical" evidence="5">
    <location>
        <begin position="53"/>
        <end position="73"/>
    </location>
</feature>
<comment type="caution">
    <text evidence="6">The sequence shown here is derived from an EMBL/GenBank/DDBJ whole genome shotgun (WGS) entry which is preliminary data.</text>
</comment>
<dbReference type="STRING" id="416450.A0A1V6QNQ3"/>
<proteinExistence type="predicted"/>
<evidence type="ECO:0000256" key="5">
    <source>
        <dbReference type="SAM" id="Phobius"/>
    </source>
</evidence>
<dbReference type="PANTHER" id="PTHR31465:SF27">
    <property type="entry name" value="DOMAIN PROTEIN, PUTATIVE (AFU_ORTHOLOGUE AFUA_3G01030)-RELATED"/>
    <property type="match status" value="1"/>
</dbReference>
<evidence type="ECO:0000256" key="4">
    <source>
        <dbReference type="ARBA" id="ARBA00023136"/>
    </source>
</evidence>
<dbReference type="GO" id="GO:0016020">
    <property type="term" value="C:membrane"/>
    <property type="evidence" value="ECO:0007669"/>
    <property type="project" value="UniProtKB-SubCell"/>
</dbReference>
<dbReference type="Pfam" id="PF04479">
    <property type="entry name" value="RTA1"/>
    <property type="match status" value="1"/>
</dbReference>
<evidence type="ECO:0000256" key="2">
    <source>
        <dbReference type="ARBA" id="ARBA00022692"/>
    </source>
</evidence>
<keyword evidence="7" id="KW-1185">Reference proteome</keyword>
<dbReference type="EMBL" id="MDYN01000001">
    <property type="protein sequence ID" value="OQD90791.1"/>
    <property type="molecule type" value="Genomic_DNA"/>
</dbReference>
<sequence>MTYFRHIRRTITKSERSKILVLVSPDSAILQLETLEVPISLLPLILYRFSYCIQNVFILLDPVLFAASIYMTLGRLIRNFNAEKYSLIRINWLSGTFMASNGLDYGLFNL</sequence>
<keyword evidence="3 5" id="KW-1133">Transmembrane helix</keyword>
<accession>A0A1V6QNQ3</accession>
<dbReference type="AlphaFoldDB" id="A0A1V6QNQ3"/>
<keyword evidence="4 5" id="KW-0472">Membrane</keyword>
<name>A0A1V6QNQ3_9EURO</name>
<dbReference type="InterPro" id="IPR007568">
    <property type="entry name" value="RTA1"/>
</dbReference>
<protein>
    <submittedName>
        <fullName evidence="6">Uncharacterized protein</fullName>
    </submittedName>
</protein>
<evidence type="ECO:0000256" key="1">
    <source>
        <dbReference type="ARBA" id="ARBA00004141"/>
    </source>
</evidence>
<comment type="subcellular location">
    <subcellularLocation>
        <location evidence="1">Membrane</location>
        <topology evidence="1">Multi-pass membrane protein</topology>
    </subcellularLocation>
</comment>